<gene>
    <name evidence="3" type="ORF">ONB1V03_LOCUS14876</name>
</gene>
<dbReference type="OrthoDB" id="6253837at2759"/>
<sequence length="55" mass="6664">MGKGFNNFMCKKPFHPASRDNIKRVWMAEQRDADNKKKEDELRAQYEKEQDLYNN</sequence>
<evidence type="ECO:0000259" key="2">
    <source>
        <dbReference type="SMART" id="SM01083"/>
    </source>
</evidence>
<evidence type="ECO:0000256" key="1">
    <source>
        <dbReference type="SAM" id="MobiDB-lite"/>
    </source>
</evidence>
<dbReference type="GO" id="GO:0005634">
    <property type="term" value="C:nucleus"/>
    <property type="evidence" value="ECO:0007669"/>
    <property type="project" value="TreeGrafter"/>
</dbReference>
<name>A0A7R9MDR1_9ACAR</name>
<feature type="region of interest" description="Disordered" evidence="1">
    <location>
        <begin position="30"/>
        <end position="55"/>
    </location>
</feature>
<dbReference type="PANTHER" id="PTHR13151">
    <property type="entry name" value="CBF1 INTERACTING COREPRESSOR CIR"/>
    <property type="match status" value="1"/>
</dbReference>
<dbReference type="SMART" id="SM01083">
    <property type="entry name" value="Cir_N"/>
    <property type="match status" value="1"/>
</dbReference>
<reference evidence="3" key="1">
    <citation type="submission" date="2020-11" db="EMBL/GenBank/DDBJ databases">
        <authorList>
            <person name="Tran Van P."/>
        </authorList>
    </citation>
    <scope>NUCLEOTIDE SEQUENCE</scope>
</reference>
<organism evidence="3">
    <name type="scientific">Oppiella nova</name>
    <dbReference type="NCBI Taxonomy" id="334625"/>
    <lineage>
        <taxon>Eukaryota</taxon>
        <taxon>Metazoa</taxon>
        <taxon>Ecdysozoa</taxon>
        <taxon>Arthropoda</taxon>
        <taxon>Chelicerata</taxon>
        <taxon>Arachnida</taxon>
        <taxon>Acari</taxon>
        <taxon>Acariformes</taxon>
        <taxon>Sarcoptiformes</taxon>
        <taxon>Oribatida</taxon>
        <taxon>Brachypylina</taxon>
        <taxon>Oppioidea</taxon>
        <taxon>Oppiidae</taxon>
        <taxon>Oppiella</taxon>
    </lineage>
</organism>
<feature type="non-terminal residue" evidence="3">
    <location>
        <position position="55"/>
    </location>
</feature>
<dbReference type="AlphaFoldDB" id="A0A7R9MDR1"/>
<evidence type="ECO:0000313" key="3">
    <source>
        <dbReference type="EMBL" id="CAD7658253.1"/>
    </source>
</evidence>
<dbReference type="Proteomes" id="UP000728032">
    <property type="component" value="Unassembled WGS sequence"/>
</dbReference>
<dbReference type="Pfam" id="PF10197">
    <property type="entry name" value="Cir_N"/>
    <property type="match status" value="1"/>
</dbReference>
<feature type="domain" description="CBF1-interacting co-repressor CIR N-terminal" evidence="2">
    <location>
        <begin position="13"/>
        <end position="49"/>
    </location>
</feature>
<dbReference type="GO" id="GO:0003714">
    <property type="term" value="F:transcription corepressor activity"/>
    <property type="evidence" value="ECO:0007669"/>
    <property type="project" value="InterPro"/>
</dbReference>
<accession>A0A7R9MDR1</accession>
<dbReference type="PANTHER" id="PTHR13151:SF2">
    <property type="entry name" value="COREPRESSOR INTERACTING WITH RBPJ 1"/>
    <property type="match status" value="1"/>
</dbReference>
<protein>
    <recommendedName>
        <fullName evidence="2">CBF1-interacting co-repressor CIR N-terminal domain-containing protein</fullName>
    </recommendedName>
</protein>
<dbReference type="EMBL" id="OC929416">
    <property type="protein sequence ID" value="CAD7658253.1"/>
    <property type="molecule type" value="Genomic_DNA"/>
</dbReference>
<dbReference type="EMBL" id="CAJPVJ010014591">
    <property type="protein sequence ID" value="CAG2175439.1"/>
    <property type="molecule type" value="Genomic_DNA"/>
</dbReference>
<proteinExistence type="predicted"/>
<dbReference type="InterPro" id="IPR040014">
    <property type="entry name" value="CIR1"/>
</dbReference>
<dbReference type="InterPro" id="IPR019339">
    <property type="entry name" value="CIR_N_dom"/>
</dbReference>
<keyword evidence="4" id="KW-1185">Reference proteome</keyword>
<evidence type="ECO:0000313" key="4">
    <source>
        <dbReference type="Proteomes" id="UP000728032"/>
    </source>
</evidence>